<name>A0ABD0YEW4_9HEMI</name>
<accession>A0ABD0YEW4</accession>
<protein>
    <submittedName>
        <fullName evidence="1">Uncharacterized protein</fullName>
    </submittedName>
</protein>
<dbReference type="Proteomes" id="UP001558652">
    <property type="component" value="Unassembled WGS sequence"/>
</dbReference>
<reference evidence="1 2" key="1">
    <citation type="submission" date="2024-07" db="EMBL/GenBank/DDBJ databases">
        <title>Chromosome-level genome assembly of the water stick insect Ranatra chinensis (Heteroptera: Nepidae).</title>
        <authorList>
            <person name="Liu X."/>
        </authorList>
    </citation>
    <scope>NUCLEOTIDE SEQUENCE [LARGE SCALE GENOMIC DNA]</scope>
    <source>
        <strain evidence="1">Cailab_2021Rc</strain>
        <tissue evidence="1">Muscle</tissue>
    </source>
</reference>
<proteinExistence type="predicted"/>
<organism evidence="1 2">
    <name type="scientific">Ranatra chinensis</name>
    <dbReference type="NCBI Taxonomy" id="642074"/>
    <lineage>
        <taxon>Eukaryota</taxon>
        <taxon>Metazoa</taxon>
        <taxon>Ecdysozoa</taxon>
        <taxon>Arthropoda</taxon>
        <taxon>Hexapoda</taxon>
        <taxon>Insecta</taxon>
        <taxon>Pterygota</taxon>
        <taxon>Neoptera</taxon>
        <taxon>Paraneoptera</taxon>
        <taxon>Hemiptera</taxon>
        <taxon>Heteroptera</taxon>
        <taxon>Panheteroptera</taxon>
        <taxon>Nepomorpha</taxon>
        <taxon>Nepidae</taxon>
        <taxon>Ranatrinae</taxon>
        <taxon>Ranatra</taxon>
    </lineage>
</organism>
<dbReference type="EMBL" id="JBFDAA010000008">
    <property type="protein sequence ID" value="KAL1129812.1"/>
    <property type="molecule type" value="Genomic_DNA"/>
</dbReference>
<evidence type="ECO:0000313" key="2">
    <source>
        <dbReference type="Proteomes" id="UP001558652"/>
    </source>
</evidence>
<sequence length="167" mass="18542">MTARLMIGFTTEKGNTIVMIEIKIRKEYVNGKIEISIDDHAVLHTGMSAVGLEVQETGVQSIQEEITHRFGVTVLEKLGIELKLPEGVDKDCSGLPSYYNPVAMNPVKYAEQMAKRKLLWSNATKQIASEDASIMGSKMSELPFVTKLSTLKDPVPQTDPSHEVYVF</sequence>
<comment type="caution">
    <text evidence="1">The sequence shown here is derived from an EMBL/GenBank/DDBJ whole genome shotgun (WGS) entry which is preliminary data.</text>
</comment>
<evidence type="ECO:0000313" key="1">
    <source>
        <dbReference type="EMBL" id="KAL1129812.1"/>
    </source>
</evidence>
<gene>
    <name evidence="1" type="ORF">AAG570_012756</name>
</gene>
<dbReference type="AlphaFoldDB" id="A0ABD0YEW4"/>
<keyword evidence="2" id="KW-1185">Reference proteome</keyword>